<evidence type="ECO:0000256" key="4">
    <source>
        <dbReference type="ARBA" id="ARBA00022801"/>
    </source>
</evidence>
<evidence type="ECO:0000256" key="1">
    <source>
        <dbReference type="ARBA" id="ARBA00022723"/>
    </source>
</evidence>
<dbReference type="PROSITE" id="PS51194">
    <property type="entry name" value="HELICASE_CTER"/>
    <property type="match status" value="1"/>
</dbReference>
<evidence type="ECO:0000256" key="8">
    <source>
        <dbReference type="SAM" id="MobiDB-lite"/>
    </source>
</evidence>
<keyword evidence="13" id="KW-1185">Reference proteome</keyword>
<protein>
    <submittedName>
        <fullName evidence="12">SNF2 family domain-containing protein</fullName>
    </submittedName>
</protein>
<evidence type="ECO:0000259" key="9">
    <source>
        <dbReference type="PROSITE" id="PS50089"/>
    </source>
</evidence>
<dbReference type="InterPro" id="IPR017907">
    <property type="entry name" value="Znf_RING_CS"/>
</dbReference>
<evidence type="ECO:0000256" key="7">
    <source>
        <dbReference type="PROSITE-ProRule" id="PRU00175"/>
    </source>
</evidence>
<dbReference type="InterPro" id="IPR001650">
    <property type="entry name" value="Helicase_C-like"/>
</dbReference>
<dbReference type="Pfam" id="PF00271">
    <property type="entry name" value="Helicase_C"/>
    <property type="match status" value="1"/>
</dbReference>
<dbReference type="InterPro" id="IPR014001">
    <property type="entry name" value="Helicase_ATP-bd"/>
</dbReference>
<dbReference type="PROSITE" id="PS51192">
    <property type="entry name" value="HELICASE_ATP_BIND_1"/>
    <property type="match status" value="1"/>
</dbReference>
<dbReference type="GO" id="GO:0005524">
    <property type="term" value="F:ATP binding"/>
    <property type="evidence" value="ECO:0007669"/>
    <property type="project" value="UniProtKB-KW"/>
</dbReference>
<dbReference type="SMART" id="SM00490">
    <property type="entry name" value="HELICc"/>
    <property type="match status" value="1"/>
</dbReference>
<dbReference type="PANTHER" id="PTHR45626">
    <property type="entry name" value="TRANSCRIPTION TERMINATION FACTOR 2-RELATED"/>
    <property type="match status" value="1"/>
</dbReference>
<dbReference type="STRING" id="461836.A0A0L0DUS9"/>
<dbReference type="InterPro" id="IPR049730">
    <property type="entry name" value="SNF2/RAD54-like_C"/>
</dbReference>
<dbReference type="PROSITE" id="PS50089">
    <property type="entry name" value="ZF_RING_2"/>
    <property type="match status" value="1"/>
</dbReference>
<evidence type="ECO:0000256" key="3">
    <source>
        <dbReference type="ARBA" id="ARBA00022771"/>
    </source>
</evidence>
<feature type="compositionally biased region" description="Low complexity" evidence="8">
    <location>
        <begin position="572"/>
        <end position="596"/>
    </location>
</feature>
<keyword evidence="4" id="KW-0378">Hydrolase</keyword>
<dbReference type="InterPro" id="IPR001841">
    <property type="entry name" value="Znf_RING"/>
</dbReference>
<keyword evidence="2" id="KW-0547">Nucleotide-binding</keyword>
<keyword evidence="3 7" id="KW-0863">Zinc-finger</keyword>
<evidence type="ECO:0000313" key="13">
    <source>
        <dbReference type="Proteomes" id="UP000054408"/>
    </source>
</evidence>
<dbReference type="GO" id="GO:0008094">
    <property type="term" value="F:ATP-dependent activity, acting on DNA"/>
    <property type="evidence" value="ECO:0007669"/>
    <property type="project" value="TreeGrafter"/>
</dbReference>
<name>A0A0L0DUS9_THETB</name>
<feature type="domain" description="Helicase C-terminal" evidence="11">
    <location>
        <begin position="396"/>
        <end position="550"/>
    </location>
</feature>
<dbReference type="CDD" id="cd18793">
    <property type="entry name" value="SF2_C_SNF"/>
    <property type="match status" value="1"/>
</dbReference>
<keyword evidence="6" id="KW-0067">ATP-binding</keyword>
<dbReference type="Gene3D" id="3.40.50.300">
    <property type="entry name" value="P-loop containing nucleotide triphosphate hydrolases"/>
    <property type="match status" value="2"/>
</dbReference>
<evidence type="ECO:0000256" key="5">
    <source>
        <dbReference type="ARBA" id="ARBA00022833"/>
    </source>
</evidence>
<dbReference type="GO" id="GO:0005634">
    <property type="term" value="C:nucleus"/>
    <property type="evidence" value="ECO:0007669"/>
    <property type="project" value="TreeGrafter"/>
</dbReference>
<dbReference type="OMA" id="GQECISK"/>
<evidence type="ECO:0000256" key="6">
    <source>
        <dbReference type="ARBA" id="ARBA00022840"/>
    </source>
</evidence>
<dbReference type="AlphaFoldDB" id="A0A0L0DUS9"/>
<dbReference type="Pfam" id="PF00176">
    <property type="entry name" value="SNF2-rel_dom"/>
    <property type="match status" value="1"/>
</dbReference>
<evidence type="ECO:0000259" key="10">
    <source>
        <dbReference type="PROSITE" id="PS51192"/>
    </source>
</evidence>
<dbReference type="InterPro" id="IPR050628">
    <property type="entry name" value="SNF2_RAD54_helicase_TF"/>
</dbReference>
<dbReference type="GO" id="GO:0006281">
    <property type="term" value="P:DNA repair"/>
    <property type="evidence" value="ECO:0007669"/>
    <property type="project" value="TreeGrafter"/>
</dbReference>
<keyword evidence="5" id="KW-0862">Zinc</keyword>
<feature type="domain" description="RING-type" evidence="9">
    <location>
        <begin position="235"/>
        <end position="278"/>
    </location>
</feature>
<dbReference type="GO" id="GO:0016787">
    <property type="term" value="F:hydrolase activity"/>
    <property type="evidence" value="ECO:0007669"/>
    <property type="project" value="UniProtKB-KW"/>
</dbReference>
<feature type="domain" description="Helicase ATP-binding" evidence="10">
    <location>
        <begin position="1"/>
        <end position="59"/>
    </location>
</feature>
<dbReference type="PROSITE" id="PS00518">
    <property type="entry name" value="ZF_RING_1"/>
    <property type="match status" value="1"/>
</dbReference>
<dbReference type="GeneID" id="25569007"/>
<feature type="region of interest" description="Disordered" evidence="8">
    <location>
        <begin position="563"/>
        <end position="596"/>
    </location>
</feature>
<dbReference type="RefSeq" id="XP_013753086.1">
    <property type="nucleotide sequence ID" value="XM_013897632.1"/>
</dbReference>
<dbReference type="SUPFAM" id="SSF57850">
    <property type="entry name" value="RING/U-box"/>
    <property type="match status" value="1"/>
</dbReference>
<evidence type="ECO:0000259" key="11">
    <source>
        <dbReference type="PROSITE" id="PS51194"/>
    </source>
</evidence>
<dbReference type="EMBL" id="GL349498">
    <property type="protein sequence ID" value="KNC55263.1"/>
    <property type="molecule type" value="Genomic_DNA"/>
</dbReference>
<accession>A0A0L0DUS9</accession>
<dbReference type="eggNOG" id="KOG1001">
    <property type="taxonomic scope" value="Eukaryota"/>
</dbReference>
<proteinExistence type="predicted"/>
<dbReference type="InterPro" id="IPR000330">
    <property type="entry name" value="SNF2_N"/>
</dbReference>
<dbReference type="PANTHER" id="PTHR45626:SF52">
    <property type="entry name" value="SINGLE-STRANDED DNA-DEPENDENT ATPASE (EUROFUNG)"/>
    <property type="match status" value="1"/>
</dbReference>
<dbReference type="InterPro" id="IPR027417">
    <property type="entry name" value="P-loop_NTPase"/>
</dbReference>
<evidence type="ECO:0000313" key="12">
    <source>
        <dbReference type="EMBL" id="KNC55263.1"/>
    </source>
</evidence>
<dbReference type="GO" id="GO:0008270">
    <property type="term" value="F:zinc ion binding"/>
    <property type="evidence" value="ECO:0007669"/>
    <property type="project" value="UniProtKB-KW"/>
</dbReference>
<gene>
    <name evidence="12" type="ORF">AMSG_10900</name>
</gene>
<dbReference type="Gene3D" id="3.40.50.10810">
    <property type="entry name" value="Tandem AAA-ATPase domain"/>
    <property type="match status" value="1"/>
</dbReference>
<keyword evidence="1" id="KW-0479">Metal-binding</keyword>
<dbReference type="Proteomes" id="UP000054408">
    <property type="component" value="Unassembled WGS sequence"/>
</dbReference>
<evidence type="ECO:0000256" key="2">
    <source>
        <dbReference type="ARBA" id="ARBA00022741"/>
    </source>
</evidence>
<dbReference type="SUPFAM" id="SSF52540">
    <property type="entry name" value="P-loop containing nucleoside triphosphate hydrolases"/>
    <property type="match status" value="2"/>
</dbReference>
<organism evidence="12 13">
    <name type="scientific">Thecamonas trahens ATCC 50062</name>
    <dbReference type="NCBI Taxonomy" id="461836"/>
    <lineage>
        <taxon>Eukaryota</taxon>
        <taxon>Apusozoa</taxon>
        <taxon>Apusomonadida</taxon>
        <taxon>Apusomonadidae</taxon>
        <taxon>Thecamonas</taxon>
    </lineage>
</organism>
<dbReference type="OrthoDB" id="448448at2759"/>
<sequence>MTTWRRVVCDEVHILRNSRSARSRAACLLRSKRRWGLSGTPVMNRWSELYALVRYVKLPFVSDPREFKHHLLVPIKRNDPAGYSRLQEIVRYFLLRRTKSILDLPPKEETIEYVTLAGEEQKLYDAVFHKTQLVFQKFLRRGLVLKEYMYFLQQILRLRQIACHPLLATSSEGATRSRRNEDDEETRRARRAARTLWLALKDRSVSSVASLARMQDLARLAVGVCKQLEATMTDCVVCLLPLRREKMEHAFVPKCQHFLCPECMALQRQSGSRHVTCPASGCSEVVDLETVFSVDFESLANAFGDKPIVNASSPAPRQERTMEEKAACKEEVIDSSVYDGGDDREMLRTGLLRYVRNKVFKQHLDVESASGDPFENIRDPETHMLFSSAKVRRLLGLLQEYAAEEAKTVVFSQWTSMLDLISPLLIERGLRFVRLDGSMRLDERTAAIKQFSTGKTDIFLVSLGAGAVGLNLVAATKVVLMDFWWNPFVSEQAIDRVHRLGQTKPVTVVHLAARNTIEVNILELQQQKKDMARGVLCMTSPEELAQRKLNELKLLFSVPGREADAKAKEPAPESSSTSSVASTATAPVAGGATEPTASWTTATIPAPAEELGVPVAAASAPTANDLEHYLAAQSEWMARMMDAISSMVMPRE</sequence>
<reference evidence="12 13" key="1">
    <citation type="submission" date="2010-05" db="EMBL/GenBank/DDBJ databases">
        <title>The Genome Sequence of Thecamonas trahens ATCC 50062.</title>
        <authorList>
            <consortium name="The Broad Institute Genome Sequencing Platform"/>
            <person name="Russ C."/>
            <person name="Cuomo C."/>
            <person name="Shea T."/>
            <person name="Young S.K."/>
            <person name="Zeng Q."/>
            <person name="Koehrsen M."/>
            <person name="Haas B."/>
            <person name="Borodovsky M."/>
            <person name="Guigo R."/>
            <person name="Alvarado L."/>
            <person name="Berlin A."/>
            <person name="Bochicchio J."/>
            <person name="Borenstein D."/>
            <person name="Chapman S."/>
            <person name="Chen Z."/>
            <person name="Freedman E."/>
            <person name="Gellesch M."/>
            <person name="Goldberg J."/>
            <person name="Griggs A."/>
            <person name="Gujja S."/>
            <person name="Heilman E."/>
            <person name="Heiman D."/>
            <person name="Hepburn T."/>
            <person name="Howarth C."/>
            <person name="Jen D."/>
            <person name="Larson L."/>
            <person name="Mehta T."/>
            <person name="Park D."/>
            <person name="Pearson M."/>
            <person name="Roberts A."/>
            <person name="Saif S."/>
            <person name="Shenoy N."/>
            <person name="Sisk P."/>
            <person name="Stolte C."/>
            <person name="Sykes S."/>
            <person name="Thomson T."/>
            <person name="Walk T."/>
            <person name="White J."/>
            <person name="Yandava C."/>
            <person name="Burger G."/>
            <person name="Gray M.W."/>
            <person name="Holland P.W.H."/>
            <person name="King N."/>
            <person name="Lang F.B.F."/>
            <person name="Roger A.J."/>
            <person name="Ruiz-Trillo I."/>
            <person name="Lander E."/>
            <person name="Nusbaum C."/>
        </authorList>
    </citation>
    <scope>NUCLEOTIDE SEQUENCE [LARGE SCALE GENOMIC DNA]</scope>
    <source>
        <strain evidence="12 13">ATCC 50062</strain>
    </source>
</reference>
<dbReference type="InterPro" id="IPR038718">
    <property type="entry name" value="SNF2-like_sf"/>
</dbReference>